<evidence type="ECO:0000313" key="1">
    <source>
        <dbReference type="EMBL" id="ALY07689.1"/>
    </source>
</evidence>
<dbReference type="EMBL" id="KU252585">
    <property type="protein sequence ID" value="ALY07689.1"/>
    <property type="molecule type" value="Genomic_DNA"/>
</dbReference>
<dbReference type="GeneID" id="77930770"/>
<keyword evidence="2" id="KW-1185">Reference proteome</keyword>
<sequence length="80" mass="8884">MSGAFPARFPGQCKHPECGRWFGQGDLVAYTRIEPGDRRGVLMHQDCARGLVGLRAEDIELRKGESVCPDCNLEHRGECP</sequence>
<name>A0A0U3TFJ5_9CAUD</name>
<dbReference type="KEGG" id="vg:77930770"/>
<reference evidence="1 2" key="1">
    <citation type="submission" date="2015-12" db="EMBL/GenBank/DDBJ databases">
        <authorList>
            <person name="Pope W.H."/>
            <person name="Montgomery M.T."/>
            <person name="Garlena R.A."/>
            <person name="Russell D.A."/>
            <person name="Jacobs-Sera D."/>
            <person name="Hendrix R.W."/>
            <person name="Hatfull G.F."/>
        </authorList>
    </citation>
    <scope>NUCLEOTIDE SEQUENCE [LARGE SCALE GENOMIC DNA]</scope>
</reference>
<evidence type="ECO:0000313" key="2">
    <source>
        <dbReference type="Proteomes" id="UP000221715"/>
    </source>
</evidence>
<gene>
    <name evidence="1" type="primary">55</name>
    <name evidence="1" type="ORF">PBI_HOWE_55</name>
</gene>
<dbReference type="RefSeq" id="YP_010654916.1">
    <property type="nucleotide sequence ID" value="NC_070817.1"/>
</dbReference>
<proteinExistence type="predicted"/>
<accession>A0A0U3TFJ5</accession>
<dbReference type="Proteomes" id="UP000221715">
    <property type="component" value="Genome"/>
</dbReference>
<organism evidence="1 2">
    <name type="scientific">Gordonia phage Howe</name>
    <dbReference type="NCBI Taxonomy" id="1777061"/>
    <lineage>
        <taxon>Viruses</taxon>
        <taxon>Duplodnaviria</taxon>
        <taxon>Heunggongvirae</taxon>
        <taxon>Uroviricota</taxon>
        <taxon>Caudoviricetes</taxon>
        <taxon>Howevirus</taxon>
        <taxon>Howevirus howe</taxon>
    </lineage>
</organism>
<protein>
    <submittedName>
        <fullName evidence="1">Uncharacterized protein</fullName>
    </submittedName>
</protein>